<dbReference type="RefSeq" id="WP_131902019.1">
    <property type="nucleotide sequence ID" value="NZ_SMKZ01000091.1"/>
</dbReference>
<feature type="transmembrane region" description="Helical" evidence="2">
    <location>
        <begin position="20"/>
        <end position="44"/>
    </location>
</feature>
<comment type="caution">
    <text evidence="3">The sequence shown here is derived from an EMBL/GenBank/DDBJ whole genome shotgun (WGS) entry which is preliminary data.</text>
</comment>
<dbReference type="InParanoid" id="A0A4R5CE26"/>
<sequence length="104" mass="11190">MSYWSAHLMHAMFDGLRYFMWMTISGLAVVGAAFYGGAGVHAFWQKSGPPARRRRDAVAREAEAGIAEIEAYLAARSPGSEPSPEPEAPPVERGKRPPGSGETA</sequence>
<keyword evidence="4" id="KW-1185">Reference proteome</keyword>
<evidence type="ECO:0000256" key="1">
    <source>
        <dbReference type="SAM" id="MobiDB-lite"/>
    </source>
</evidence>
<dbReference type="Proteomes" id="UP000294739">
    <property type="component" value="Unassembled WGS sequence"/>
</dbReference>
<accession>A0A4R5CE26</accession>
<keyword evidence="2" id="KW-0472">Membrane</keyword>
<name>A0A4R5CE26_9ACTN</name>
<feature type="region of interest" description="Disordered" evidence="1">
    <location>
        <begin position="74"/>
        <end position="104"/>
    </location>
</feature>
<keyword evidence="2" id="KW-1133">Transmembrane helix</keyword>
<proteinExistence type="predicted"/>
<evidence type="ECO:0000313" key="3">
    <source>
        <dbReference type="EMBL" id="TDD95412.1"/>
    </source>
</evidence>
<gene>
    <name evidence="3" type="ORF">E1269_31180</name>
</gene>
<dbReference type="EMBL" id="SMKZ01000091">
    <property type="protein sequence ID" value="TDD95412.1"/>
    <property type="molecule type" value="Genomic_DNA"/>
</dbReference>
<keyword evidence="2" id="KW-0812">Transmembrane</keyword>
<organism evidence="3 4">
    <name type="scientific">Jiangella asiatica</name>
    <dbReference type="NCBI Taxonomy" id="2530372"/>
    <lineage>
        <taxon>Bacteria</taxon>
        <taxon>Bacillati</taxon>
        <taxon>Actinomycetota</taxon>
        <taxon>Actinomycetes</taxon>
        <taxon>Jiangellales</taxon>
        <taxon>Jiangellaceae</taxon>
        <taxon>Jiangella</taxon>
    </lineage>
</organism>
<reference evidence="3 4" key="1">
    <citation type="submission" date="2019-03" db="EMBL/GenBank/DDBJ databases">
        <title>Draft genome sequences of novel Actinobacteria.</title>
        <authorList>
            <person name="Sahin N."/>
            <person name="Ay H."/>
            <person name="Saygin H."/>
        </authorList>
    </citation>
    <scope>NUCLEOTIDE SEQUENCE [LARGE SCALE GENOMIC DNA]</scope>
    <source>
        <strain evidence="3 4">5K138</strain>
    </source>
</reference>
<evidence type="ECO:0000256" key="2">
    <source>
        <dbReference type="SAM" id="Phobius"/>
    </source>
</evidence>
<protein>
    <submittedName>
        <fullName evidence="3">Uncharacterized protein</fullName>
    </submittedName>
</protein>
<dbReference type="AlphaFoldDB" id="A0A4R5CE26"/>
<evidence type="ECO:0000313" key="4">
    <source>
        <dbReference type="Proteomes" id="UP000294739"/>
    </source>
</evidence>